<name>X1APV4_9ZZZZ</name>
<organism evidence="1">
    <name type="scientific">marine sediment metagenome</name>
    <dbReference type="NCBI Taxonomy" id="412755"/>
    <lineage>
        <taxon>unclassified sequences</taxon>
        <taxon>metagenomes</taxon>
        <taxon>ecological metagenomes</taxon>
    </lineage>
</organism>
<reference evidence="1" key="1">
    <citation type="journal article" date="2014" name="Front. Microbiol.">
        <title>High frequency of phylogenetically diverse reductive dehalogenase-homologous genes in deep subseafloor sedimentary metagenomes.</title>
        <authorList>
            <person name="Kawai M."/>
            <person name="Futagami T."/>
            <person name="Toyoda A."/>
            <person name="Takaki Y."/>
            <person name="Nishi S."/>
            <person name="Hori S."/>
            <person name="Arai W."/>
            <person name="Tsubouchi T."/>
            <person name="Morono Y."/>
            <person name="Uchiyama I."/>
            <person name="Ito T."/>
            <person name="Fujiyama A."/>
            <person name="Inagaki F."/>
            <person name="Takami H."/>
        </authorList>
    </citation>
    <scope>NUCLEOTIDE SEQUENCE</scope>
    <source>
        <strain evidence="1">Expedition CK06-06</strain>
    </source>
</reference>
<accession>X1APV4</accession>
<dbReference type="AlphaFoldDB" id="X1APV4"/>
<dbReference type="SUPFAM" id="SSF51735">
    <property type="entry name" value="NAD(P)-binding Rossmann-fold domains"/>
    <property type="match status" value="1"/>
</dbReference>
<protein>
    <recommendedName>
        <fullName evidence="2">Polysaccharide biosynthesis protein CapD-like domain-containing protein</fullName>
    </recommendedName>
</protein>
<evidence type="ECO:0000313" key="1">
    <source>
        <dbReference type="EMBL" id="GAG84794.1"/>
    </source>
</evidence>
<dbReference type="EMBL" id="BART01010076">
    <property type="protein sequence ID" value="GAG84794.1"/>
    <property type="molecule type" value="Genomic_DNA"/>
</dbReference>
<dbReference type="InterPro" id="IPR036291">
    <property type="entry name" value="NAD(P)-bd_dom_sf"/>
</dbReference>
<evidence type="ECO:0008006" key="2">
    <source>
        <dbReference type="Google" id="ProtNLM"/>
    </source>
</evidence>
<proteinExistence type="predicted"/>
<sequence>MDLTIEKDVLKSFEGKRCLVTGGTGLIGRQVV</sequence>
<feature type="non-terminal residue" evidence="1">
    <location>
        <position position="32"/>
    </location>
</feature>
<gene>
    <name evidence="1" type="ORF">S01H4_22090</name>
</gene>
<comment type="caution">
    <text evidence="1">The sequence shown here is derived from an EMBL/GenBank/DDBJ whole genome shotgun (WGS) entry which is preliminary data.</text>
</comment>
<dbReference type="Gene3D" id="3.40.50.720">
    <property type="entry name" value="NAD(P)-binding Rossmann-like Domain"/>
    <property type="match status" value="1"/>
</dbReference>